<dbReference type="EMBL" id="BSTK01000009">
    <property type="protein sequence ID" value="GLY87773.1"/>
    <property type="molecule type" value="Genomic_DNA"/>
</dbReference>
<dbReference type="EMBL" id="BSTJ01000020">
    <property type="protein sequence ID" value="GLY81567.1"/>
    <property type="molecule type" value="Genomic_DNA"/>
</dbReference>
<organism evidence="10 11">
    <name type="scientific">Actinoallomurus iriomotensis</name>
    <dbReference type="NCBI Taxonomy" id="478107"/>
    <lineage>
        <taxon>Bacteria</taxon>
        <taxon>Bacillati</taxon>
        <taxon>Actinomycetota</taxon>
        <taxon>Actinomycetes</taxon>
        <taxon>Streptosporangiales</taxon>
        <taxon>Thermomonosporaceae</taxon>
        <taxon>Actinoallomurus</taxon>
    </lineage>
</organism>
<dbReference type="GO" id="GO:0005886">
    <property type="term" value="C:plasma membrane"/>
    <property type="evidence" value="ECO:0007669"/>
    <property type="project" value="UniProtKB-SubCell"/>
</dbReference>
<dbReference type="PANTHER" id="PTHR36122">
    <property type="entry name" value="NICOTINAMIDE RIBOSIDE TRANSPORTER PNUC"/>
    <property type="match status" value="1"/>
</dbReference>
<keyword evidence="11" id="KW-1185">Reference proteome</keyword>
<evidence type="ECO:0000256" key="7">
    <source>
        <dbReference type="ARBA" id="ARBA00023136"/>
    </source>
</evidence>
<feature type="transmembrane region" description="Helical" evidence="8">
    <location>
        <begin position="48"/>
        <end position="69"/>
    </location>
</feature>
<protein>
    <submittedName>
        <fullName evidence="10">Transporter</fullName>
    </submittedName>
</protein>
<feature type="transmembrane region" description="Helical" evidence="8">
    <location>
        <begin position="183"/>
        <end position="200"/>
    </location>
</feature>
<dbReference type="AlphaFoldDB" id="A0A9W6VWG2"/>
<evidence type="ECO:0000313" key="9">
    <source>
        <dbReference type="EMBL" id="GLY81567.1"/>
    </source>
</evidence>
<feature type="transmembrane region" description="Helical" evidence="8">
    <location>
        <begin position="23"/>
        <end position="41"/>
    </location>
</feature>
<evidence type="ECO:0000256" key="4">
    <source>
        <dbReference type="ARBA" id="ARBA00022475"/>
    </source>
</evidence>
<reference evidence="9" key="1">
    <citation type="submission" date="2023-03" db="EMBL/GenBank/DDBJ databases">
        <title>Actinoallomurus iriomotensis NBRC 103681.</title>
        <authorList>
            <person name="Ichikawa N."/>
            <person name="Sato H."/>
            <person name="Tonouchi N."/>
        </authorList>
    </citation>
    <scope>NUCLEOTIDE SEQUENCE</scope>
    <source>
        <strain evidence="9">NBRC 103681</strain>
    </source>
</reference>
<keyword evidence="7 8" id="KW-0472">Membrane</keyword>
<dbReference type="InterPro" id="IPR006419">
    <property type="entry name" value="NMN_transpt_PnuC"/>
</dbReference>
<dbReference type="PANTHER" id="PTHR36122:SF2">
    <property type="entry name" value="NICOTINAMIDE RIBOSIDE TRANSPORTER PNUC"/>
    <property type="match status" value="1"/>
</dbReference>
<proteinExistence type="inferred from homology"/>
<dbReference type="Pfam" id="PF04973">
    <property type="entry name" value="NMN_transporter"/>
    <property type="match status" value="1"/>
</dbReference>
<evidence type="ECO:0000256" key="6">
    <source>
        <dbReference type="ARBA" id="ARBA00022989"/>
    </source>
</evidence>
<dbReference type="RefSeq" id="WP_285577097.1">
    <property type="nucleotide sequence ID" value="NZ_BSTJ01000020.1"/>
</dbReference>
<keyword evidence="5 8" id="KW-0812">Transmembrane</keyword>
<name>A0A9W6VWG2_9ACTN</name>
<comment type="similarity">
    <text evidence="2">Belongs to the nicotinamide ribonucleoside (NR) uptake permease (TC 4.B.1) family.</text>
</comment>
<comment type="caution">
    <text evidence="10">The sequence shown here is derived from an EMBL/GenBank/DDBJ whole genome shotgun (WGS) entry which is preliminary data.</text>
</comment>
<feature type="transmembrane region" description="Helical" evidence="8">
    <location>
        <begin position="108"/>
        <end position="129"/>
    </location>
</feature>
<sequence>MSLHDLLEPLLHPAFTLGSTPTSWAEVLGFVTGAVNVWLVVRQHIANWPVGIANVVLLGLIFVDGGLYADAGLQGVYVVLQVWGWWQWLYGGRGRTELVTQRTSRAEWVGLAVAGVAATALLTWMLSAWTDSTVPFWDALTTTISLAATYGQSRKLLESWWLWIAADLIYIPLYAYKHLYLTSVLYVLFLALCVAGLIAWRREWVARQAATPVPAAT</sequence>
<evidence type="ECO:0000256" key="2">
    <source>
        <dbReference type="ARBA" id="ARBA00006669"/>
    </source>
</evidence>
<dbReference type="Proteomes" id="UP001165074">
    <property type="component" value="Unassembled WGS sequence"/>
</dbReference>
<evidence type="ECO:0000313" key="11">
    <source>
        <dbReference type="Proteomes" id="UP001165074"/>
    </source>
</evidence>
<evidence type="ECO:0000256" key="1">
    <source>
        <dbReference type="ARBA" id="ARBA00004651"/>
    </source>
</evidence>
<dbReference type="Proteomes" id="UP001165135">
    <property type="component" value="Unassembled WGS sequence"/>
</dbReference>
<feature type="transmembrane region" description="Helical" evidence="8">
    <location>
        <begin position="75"/>
        <end position="92"/>
    </location>
</feature>
<keyword evidence="4" id="KW-1003">Cell membrane</keyword>
<keyword evidence="6 8" id="KW-1133">Transmembrane helix</keyword>
<reference evidence="10" key="2">
    <citation type="submission" date="2023-03" db="EMBL/GenBank/DDBJ databases">
        <title>Actinoallomurus iriomotensis NBRC 103684.</title>
        <authorList>
            <person name="Ichikawa N."/>
            <person name="Sato H."/>
            <person name="Tonouchi N."/>
        </authorList>
    </citation>
    <scope>NUCLEOTIDE SEQUENCE</scope>
    <source>
        <strain evidence="10">NBRC 103684</strain>
    </source>
</reference>
<evidence type="ECO:0000313" key="10">
    <source>
        <dbReference type="EMBL" id="GLY87773.1"/>
    </source>
</evidence>
<accession>A0A9W6VWG2</accession>
<comment type="subcellular location">
    <subcellularLocation>
        <location evidence="1">Cell membrane</location>
        <topology evidence="1">Multi-pass membrane protein</topology>
    </subcellularLocation>
</comment>
<evidence type="ECO:0000256" key="3">
    <source>
        <dbReference type="ARBA" id="ARBA00022448"/>
    </source>
</evidence>
<gene>
    <name evidence="9" type="ORF">Airi01_098340</name>
    <name evidence="10" type="ORF">Airi02_057020</name>
</gene>
<keyword evidence="3" id="KW-0813">Transport</keyword>
<dbReference type="NCBIfam" id="TIGR01528">
    <property type="entry name" value="NMN_trans_PnuC"/>
    <property type="match status" value="1"/>
</dbReference>
<evidence type="ECO:0000256" key="5">
    <source>
        <dbReference type="ARBA" id="ARBA00022692"/>
    </source>
</evidence>
<dbReference type="GO" id="GO:0034257">
    <property type="term" value="F:nicotinamide riboside transmembrane transporter activity"/>
    <property type="evidence" value="ECO:0007669"/>
    <property type="project" value="InterPro"/>
</dbReference>
<evidence type="ECO:0000256" key="8">
    <source>
        <dbReference type="SAM" id="Phobius"/>
    </source>
</evidence>